<dbReference type="GO" id="GO:0007030">
    <property type="term" value="P:Golgi organization"/>
    <property type="evidence" value="ECO:0007669"/>
    <property type="project" value="InterPro"/>
</dbReference>
<evidence type="ECO:0000313" key="11">
    <source>
        <dbReference type="Proteomes" id="UP000749559"/>
    </source>
</evidence>
<keyword evidence="5 7" id="KW-0175">Coiled coil</keyword>
<organism evidence="10 11">
    <name type="scientific">Owenia fusiformis</name>
    <name type="common">Polychaete worm</name>
    <dbReference type="NCBI Taxonomy" id="6347"/>
    <lineage>
        <taxon>Eukaryota</taxon>
        <taxon>Metazoa</taxon>
        <taxon>Spiralia</taxon>
        <taxon>Lophotrochozoa</taxon>
        <taxon>Annelida</taxon>
        <taxon>Polychaeta</taxon>
        <taxon>Sedentaria</taxon>
        <taxon>Canalipalpata</taxon>
        <taxon>Sabellida</taxon>
        <taxon>Oweniida</taxon>
        <taxon>Oweniidae</taxon>
        <taxon>Owenia</taxon>
    </lineage>
</organism>
<dbReference type="AlphaFoldDB" id="A0A8S4PER7"/>
<keyword evidence="3 9" id="KW-1133">Transmembrane helix</keyword>
<comment type="subcellular location">
    <subcellularLocation>
        <location evidence="1">Golgi apparatus membrane</location>
        <topology evidence="1">Single-pass type IV membrane protein</topology>
    </subcellularLocation>
</comment>
<dbReference type="InterPro" id="IPR019177">
    <property type="entry name" value="Golgin_subfamily_A_member_5"/>
</dbReference>
<accession>A0A8S4PER7</accession>
<dbReference type="Gene3D" id="1.10.287.1490">
    <property type="match status" value="1"/>
</dbReference>
<reference evidence="10" key="1">
    <citation type="submission" date="2022-03" db="EMBL/GenBank/DDBJ databases">
        <authorList>
            <person name="Martin C."/>
        </authorList>
    </citation>
    <scope>NUCLEOTIDE SEQUENCE</scope>
</reference>
<feature type="transmembrane region" description="Helical" evidence="9">
    <location>
        <begin position="690"/>
        <end position="710"/>
    </location>
</feature>
<feature type="compositionally biased region" description="Polar residues" evidence="8">
    <location>
        <begin position="27"/>
        <end position="37"/>
    </location>
</feature>
<evidence type="ECO:0000256" key="6">
    <source>
        <dbReference type="ARBA" id="ARBA00023136"/>
    </source>
</evidence>
<dbReference type="Pfam" id="PF09787">
    <property type="entry name" value="Golgin_A5"/>
    <property type="match status" value="1"/>
</dbReference>
<evidence type="ECO:0000256" key="2">
    <source>
        <dbReference type="ARBA" id="ARBA00022692"/>
    </source>
</evidence>
<feature type="compositionally biased region" description="Low complexity" evidence="8">
    <location>
        <begin position="38"/>
        <end position="61"/>
    </location>
</feature>
<evidence type="ECO:0000256" key="9">
    <source>
        <dbReference type="SAM" id="Phobius"/>
    </source>
</evidence>
<feature type="compositionally biased region" description="Low complexity" evidence="8">
    <location>
        <begin position="151"/>
        <end position="169"/>
    </location>
</feature>
<keyword evidence="4" id="KW-0333">Golgi apparatus</keyword>
<dbReference type="Proteomes" id="UP000749559">
    <property type="component" value="Unassembled WGS sequence"/>
</dbReference>
<proteinExistence type="predicted"/>
<dbReference type="GO" id="GO:0031985">
    <property type="term" value="C:Golgi cisterna"/>
    <property type="evidence" value="ECO:0007669"/>
    <property type="project" value="TreeGrafter"/>
</dbReference>
<feature type="region of interest" description="Disordered" evidence="8">
    <location>
        <begin position="27"/>
        <end position="62"/>
    </location>
</feature>
<dbReference type="EMBL" id="CAIIXF020000008">
    <property type="protein sequence ID" value="CAH1792460.1"/>
    <property type="molecule type" value="Genomic_DNA"/>
</dbReference>
<feature type="compositionally biased region" description="Polar residues" evidence="8">
    <location>
        <begin position="77"/>
        <end position="86"/>
    </location>
</feature>
<feature type="compositionally biased region" description="Basic and acidic residues" evidence="8">
    <location>
        <begin position="122"/>
        <end position="136"/>
    </location>
</feature>
<dbReference type="PANTHER" id="PTHR13815:SF7">
    <property type="entry name" value="GOLGIN SUBFAMILY A MEMBER 5"/>
    <property type="match status" value="1"/>
</dbReference>
<feature type="region of interest" description="Disordered" evidence="8">
    <location>
        <begin position="77"/>
        <end position="216"/>
    </location>
</feature>
<dbReference type="GO" id="GO:0000139">
    <property type="term" value="C:Golgi membrane"/>
    <property type="evidence" value="ECO:0007669"/>
    <property type="project" value="UniProtKB-SubCell"/>
</dbReference>
<keyword evidence="11" id="KW-1185">Reference proteome</keyword>
<evidence type="ECO:0008006" key="12">
    <source>
        <dbReference type="Google" id="ProtNLM"/>
    </source>
</evidence>
<feature type="compositionally biased region" description="Low complexity" evidence="8">
    <location>
        <begin position="87"/>
        <end position="104"/>
    </location>
</feature>
<feature type="coiled-coil region" evidence="7">
    <location>
        <begin position="303"/>
        <end position="436"/>
    </location>
</feature>
<feature type="coiled-coil region" evidence="7">
    <location>
        <begin position="462"/>
        <end position="567"/>
    </location>
</feature>
<keyword evidence="2 9" id="KW-0812">Transmembrane</keyword>
<feature type="compositionally biased region" description="Low complexity" evidence="8">
    <location>
        <begin position="193"/>
        <end position="216"/>
    </location>
</feature>
<gene>
    <name evidence="10" type="ORF">OFUS_LOCUS17421</name>
</gene>
<evidence type="ECO:0000256" key="5">
    <source>
        <dbReference type="ARBA" id="ARBA00023054"/>
    </source>
</evidence>
<dbReference type="OrthoDB" id="6285771at2759"/>
<dbReference type="PANTHER" id="PTHR13815">
    <property type="entry name" value="GOLGIN-84"/>
    <property type="match status" value="1"/>
</dbReference>
<comment type="caution">
    <text evidence="10">The sequence shown here is derived from an EMBL/GenBank/DDBJ whole genome shotgun (WGS) entry which is preliminary data.</text>
</comment>
<evidence type="ECO:0000313" key="10">
    <source>
        <dbReference type="EMBL" id="CAH1792460.1"/>
    </source>
</evidence>
<evidence type="ECO:0000256" key="1">
    <source>
        <dbReference type="ARBA" id="ARBA00004409"/>
    </source>
</evidence>
<evidence type="ECO:0000256" key="4">
    <source>
        <dbReference type="ARBA" id="ARBA00023034"/>
    </source>
</evidence>
<evidence type="ECO:0000256" key="7">
    <source>
        <dbReference type="SAM" id="Coils"/>
    </source>
</evidence>
<sequence>MSWLTGIAGKAEELLNKVDQSAATALNHSEVNGQNTLSESRFSSESFQSSSSITSSASVPSNLSNLNKEQKYLSQLNKTASSNKPQTSTTWNNVSTTKSTSSTSVKKKDNDDELFEFLNSKDTTDGGNGKKKDRVNSIKPTSMITGKHSRQSSTSSTTSTKSGKSAGMTANANTDSPEEEPNVDSMHTNEVYDLSPDLNDSSSDYHSSQEEGLQAQQQLSSLELENKLLKSEVASLNQEMSSVIDRVKMTNKEVEKHKRKTEMLNQQLSRSDQIIRELQSRESDLTESLGAKDSQLAVLRVRYEEADKELKGKTNLMKGLENERERILQDHSDSSGLHSQALDGLKEKYIDLEAKLRLEQEATKAIKEESMQRQSQLEMEKQNLAESLTSAQRKLTEEKTRYQEITNQSKSLKSQSESARQELVEYKEKAARILQSKDKLIASLKDGTAMSGAESGVSSMELDQMRQERDMLREEIQQSRMTIENLRTELQDLEIQLQTDAEASKDQISELRDQFESETRRREDAEQEVSRHKQELKYAHENFINQKSSLQARLNDREKDIEKLRTQLTTKSMSSTSQTELEGRLHALTESLIQKQTMLEALSTEKNSLVLQLERMEKQYRESEMAAVRASATAIHVTEEDEVRQRMPSFMRESPQDTRVTRNLKTAANSIDRFSVRLGIFLRRYPIARVFVILYMMLLHLWVMVVLLTYQPEIHSGDFHNSMPKPPQVDPK</sequence>
<dbReference type="GO" id="GO:0000301">
    <property type="term" value="P:retrograde transport, vesicle recycling within Golgi"/>
    <property type="evidence" value="ECO:0007669"/>
    <property type="project" value="TreeGrafter"/>
</dbReference>
<protein>
    <recommendedName>
        <fullName evidence="12">Golgin-84</fullName>
    </recommendedName>
</protein>
<keyword evidence="6 9" id="KW-0472">Membrane</keyword>
<name>A0A8S4PER7_OWEFU</name>
<evidence type="ECO:0000256" key="8">
    <source>
        <dbReference type="SAM" id="MobiDB-lite"/>
    </source>
</evidence>
<evidence type="ECO:0000256" key="3">
    <source>
        <dbReference type="ARBA" id="ARBA00022989"/>
    </source>
</evidence>
<feature type="coiled-coil region" evidence="7">
    <location>
        <begin position="599"/>
        <end position="633"/>
    </location>
</feature>